<evidence type="ECO:0000256" key="2">
    <source>
        <dbReference type="SAM" id="MobiDB-lite"/>
    </source>
</evidence>
<dbReference type="Pfam" id="PF00498">
    <property type="entry name" value="FHA"/>
    <property type="match status" value="1"/>
</dbReference>
<evidence type="ECO:0000259" key="3">
    <source>
        <dbReference type="Pfam" id="PF00498"/>
    </source>
</evidence>
<keyword evidence="1" id="KW-0175">Coiled coil</keyword>
<dbReference type="InterPro" id="IPR008984">
    <property type="entry name" value="SMAD_FHA_dom_sf"/>
</dbReference>
<evidence type="ECO:0000256" key="1">
    <source>
        <dbReference type="SAM" id="Coils"/>
    </source>
</evidence>
<feature type="coiled-coil region" evidence="1">
    <location>
        <begin position="21"/>
        <end position="48"/>
    </location>
</feature>
<evidence type="ECO:0000313" key="5">
    <source>
        <dbReference type="Proteomes" id="UP000613768"/>
    </source>
</evidence>
<feature type="region of interest" description="Disordered" evidence="2">
    <location>
        <begin position="153"/>
        <end position="233"/>
    </location>
</feature>
<dbReference type="SUPFAM" id="SSF49879">
    <property type="entry name" value="SMAD/FHA domain"/>
    <property type="match status" value="1"/>
</dbReference>
<dbReference type="Proteomes" id="UP000613768">
    <property type="component" value="Unassembled WGS sequence"/>
</dbReference>
<dbReference type="RefSeq" id="WP_192028528.1">
    <property type="nucleotide sequence ID" value="NZ_JACYTR010000007.1"/>
</dbReference>
<dbReference type="EMBL" id="JACYTR010000007">
    <property type="protein sequence ID" value="MBD8525183.1"/>
    <property type="molecule type" value="Genomic_DNA"/>
</dbReference>
<comment type="caution">
    <text evidence="4">The sequence shown here is derived from an EMBL/GenBank/DDBJ whole genome shotgun (WGS) entry which is preliminary data.</text>
</comment>
<dbReference type="CDD" id="cd00060">
    <property type="entry name" value="FHA"/>
    <property type="match status" value="1"/>
</dbReference>
<gene>
    <name evidence="4" type="ORF">IFO71_05450</name>
</gene>
<evidence type="ECO:0000313" key="4">
    <source>
        <dbReference type="EMBL" id="MBD8525183.1"/>
    </source>
</evidence>
<accession>A0AAW3ZGD8</accession>
<keyword evidence="5" id="KW-1185">Reference proteome</keyword>
<dbReference type="AlphaFoldDB" id="A0AAW3ZGD8"/>
<feature type="compositionally biased region" description="Pro residues" evidence="2">
    <location>
        <begin position="211"/>
        <end position="226"/>
    </location>
</feature>
<name>A0AAW3ZGD8_9GAMM</name>
<organism evidence="4 5">
    <name type="scientific">Pseudomarimonas arenosa</name>
    <dbReference type="NCBI Taxonomy" id="2774145"/>
    <lineage>
        <taxon>Bacteria</taxon>
        <taxon>Pseudomonadati</taxon>
        <taxon>Pseudomonadota</taxon>
        <taxon>Gammaproteobacteria</taxon>
        <taxon>Lysobacterales</taxon>
        <taxon>Lysobacteraceae</taxon>
        <taxon>Pseudomarimonas</taxon>
    </lineage>
</organism>
<dbReference type="InterPro" id="IPR000253">
    <property type="entry name" value="FHA_dom"/>
</dbReference>
<proteinExistence type="predicted"/>
<dbReference type="Gene3D" id="2.60.200.20">
    <property type="match status" value="1"/>
</dbReference>
<reference evidence="4 5" key="1">
    <citation type="submission" date="2020-09" db="EMBL/GenBank/DDBJ databases">
        <title>Pseudoxanthomonas sp. CAU 1598 isolated from sand of Yaerae Beach.</title>
        <authorList>
            <person name="Kim W."/>
        </authorList>
    </citation>
    <scope>NUCLEOTIDE SEQUENCE [LARGE SCALE GENOMIC DNA]</scope>
    <source>
        <strain evidence="4 5">CAU 1598</strain>
    </source>
</reference>
<sequence length="352" mass="38097">MSETAISEELAAIDTSVLDELTRLKQEVETLDDRLKAMEEKKESVAQAVYQRVKGDYESKRKQLDKDAAPLKDKARQEYAKLFALLSRSEADHEAATLDREEVEFRHTLGEFDQEEFDRRIAEIDQRVQAKADVREQAQGLRERFVAAFRSEEELNSKVAAGNKAEPATPLSNPTVDPASTQPPPAQTPSEEATVQLKTLKPEQLADPNATIPPPPSAPTPPPAPAIPAAGDPGATQAMRVLKGSNGGVTPPRADQTVIIRGARLVPQNPEAGKLTHTVGLKPVSIGSGEDCDVRVAGAASKHAEIRVSMAGYTVSDLGGGVRINGVVVEQHLMRHDDVLEIGPARFTFREG</sequence>
<protein>
    <submittedName>
        <fullName evidence="4">FHA domain-containing protein</fullName>
    </submittedName>
</protein>
<feature type="domain" description="FHA" evidence="3">
    <location>
        <begin position="284"/>
        <end position="343"/>
    </location>
</feature>